<protein>
    <submittedName>
        <fullName evidence="1">Uncharacterized protein</fullName>
    </submittedName>
</protein>
<dbReference type="SUPFAM" id="SSF51197">
    <property type="entry name" value="Clavaminate synthase-like"/>
    <property type="match status" value="1"/>
</dbReference>
<dbReference type="EMBL" id="CP006644">
    <property type="protein sequence ID" value="AHE53814.1"/>
    <property type="molecule type" value="Genomic_DNA"/>
</dbReference>
<proteinExistence type="predicted"/>
<name>W0A798_9SPHN</name>
<dbReference type="PATRIC" id="fig|1123269.5.peg.2033"/>
<dbReference type="Proteomes" id="UP000018851">
    <property type="component" value="Chromosome"/>
</dbReference>
<evidence type="ECO:0000313" key="1">
    <source>
        <dbReference type="EMBL" id="AHE53814.1"/>
    </source>
</evidence>
<reference evidence="1 2" key="1">
    <citation type="submission" date="2013-07" db="EMBL/GenBank/DDBJ databases">
        <title>Completed genome of Sphingomonas sanxanigenens NX02.</title>
        <authorList>
            <person name="Ma T."/>
            <person name="Huang H."/>
            <person name="Wu M."/>
            <person name="Li X."/>
            <person name="Li G."/>
        </authorList>
    </citation>
    <scope>NUCLEOTIDE SEQUENCE [LARGE SCALE GENOMIC DNA]</scope>
    <source>
        <strain evidence="1 2">NX02</strain>
    </source>
</reference>
<keyword evidence="2" id="KW-1185">Reference proteome</keyword>
<gene>
    <name evidence="1" type="ORF">NX02_10485</name>
</gene>
<dbReference type="AlphaFoldDB" id="W0A798"/>
<organism evidence="1 2">
    <name type="scientific">Sphingomonas sanxanigenens DSM 19645 = NX02</name>
    <dbReference type="NCBI Taxonomy" id="1123269"/>
    <lineage>
        <taxon>Bacteria</taxon>
        <taxon>Pseudomonadati</taxon>
        <taxon>Pseudomonadota</taxon>
        <taxon>Alphaproteobacteria</taxon>
        <taxon>Sphingomonadales</taxon>
        <taxon>Sphingomonadaceae</taxon>
        <taxon>Sphingomonas</taxon>
    </lineage>
</organism>
<accession>W0A798</accession>
<dbReference type="eggNOG" id="COG5285">
    <property type="taxonomic scope" value="Bacteria"/>
</dbReference>
<dbReference type="HOGENOM" id="CLU_2221542_0_0_5"/>
<dbReference type="Gene3D" id="2.60.120.620">
    <property type="entry name" value="q2cbj1_9rhob like domain"/>
    <property type="match status" value="1"/>
</dbReference>
<evidence type="ECO:0000313" key="2">
    <source>
        <dbReference type="Proteomes" id="UP000018851"/>
    </source>
</evidence>
<dbReference type="STRING" id="1123269.NX02_10485"/>
<dbReference type="KEGG" id="ssan:NX02_10485"/>
<sequence length="106" mass="11206">MLSAVAALPMGRAGIRLHGVTPLRALLSAGGPIGDIARDLLGPGVQPVRLILFDKTALTNWSLSWHQDRTICVGRGVRPLVDEARPASRRAALCDPGRHGDAARPS</sequence>